<evidence type="ECO:0000313" key="3">
    <source>
        <dbReference type="Proteomes" id="UP000694388"/>
    </source>
</evidence>
<dbReference type="Ensembl" id="ENSEBUT00000005387.1">
    <property type="protein sequence ID" value="ENSEBUP00000004949.1"/>
    <property type="gene ID" value="ENSEBUG00000003428.1"/>
</dbReference>
<reference evidence="2" key="2">
    <citation type="submission" date="2025-09" db="UniProtKB">
        <authorList>
            <consortium name="Ensembl"/>
        </authorList>
    </citation>
    <scope>IDENTIFICATION</scope>
</reference>
<evidence type="ECO:0000313" key="2">
    <source>
        <dbReference type="Ensembl" id="ENSEBUP00000004949.1"/>
    </source>
</evidence>
<name>A0A8C4NLT0_EPTBU</name>
<dbReference type="AlphaFoldDB" id="A0A8C4NLT0"/>
<reference evidence="2" key="1">
    <citation type="submission" date="2025-08" db="UniProtKB">
        <authorList>
            <consortium name="Ensembl"/>
        </authorList>
    </citation>
    <scope>IDENTIFICATION</scope>
</reference>
<feature type="region of interest" description="Disordered" evidence="1">
    <location>
        <begin position="312"/>
        <end position="331"/>
    </location>
</feature>
<proteinExistence type="predicted"/>
<accession>A0A8C4NLT0</accession>
<feature type="compositionally biased region" description="Basic residues" evidence="1">
    <location>
        <begin position="22"/>
        <end position="32"/>
    </location>
</feature>
<feature type="region of interest" description="Disordered" evidence="1">
    <location>
        <begin position="1"/>
        <end position="32"/>
    </location>
</feature>
<sequence length="856" mass="97557">MESLEPPLSMKDKQKQEEGSRHRFKRRKRSKTKCIASLDDRSHHVQHINSNSHAFESNCLHLMKAQKIGEKFNCSSIQGDKATNDLLMNEKKSTNILSHPLDDVVSLLQQPSRKMRNCESADCLDQQFEAFIQTRGDMQVSDDSSVKDIKRLRKIERFKRARRRLKLKKKKEAKKIRKSKHLDYSTVEKANPSCKDSRVYDSLCEVKTVTKKKSMIKKKLDSSATDFTDGDRTEIYGQKDECVNAEIFGIPFEFSLASCQDGSKEHAADVLVDVKAQVQVYFVDKTQQSQCDVWFPLYDKFHLMQSCTSSAEEKTSSADGDEQYCQSGATQSEGDSLSLIRTDLNKPSNVAGYERPRRSQDLTYSPNRIETLDGFEGSKRVRSQNLAEDVAFSSEAKKEEHIPIASVVDPPEKIVSTPKMAPCSATNRVSISPVTPAKDTVQTTEFAFTRTKQVDSPRRTRIKCEQPRVIKRCKNCWVMVKRMDKCPLTVQVGENTTKETFVCTNYINAVLSVQVGAQRDDHFTIPQILNDLDKNDSSEVKHACHLTLRNPQMQQQHLLCSLPNDNTTEEIARDSEQQHPFDQTRLPKEEDYELNNVGSTASETLCEHSRTNKARPDDNGMFTVEETTRVPSLLASNSPPVCVENVSGYQLRKRDTGCKKTTAGWKCTKACCCALCRKSNGGKVIPTRKVKGTGDGHWTSSELRLLKTIRLSVLSHTDSLNEDLQHNRKFPWKDIARNVKTRNQGQCLQKCLYEVKDSESFEWESISSQFCGVPPVILQNKFYHLKDYHVPTWRFKTFLGENGMLPHEVFGKQESVELLHDRILPKWEEQRRRVLSSNKRDGDCSFDSKVCSSKRV</sequence>
<protein>
    <submittedName>
        <fullName evidence="2">Uncharacterized protein</fullName>
    </submittedName>
</protein>
<evidence type="ECO:0000256" key="1">
    <source>
        <dbReference type="SAM" id="MobiDB-lite"/>
    </source>
</evidence>
<dbReference type="Proteomes" id="UP000694388">
    <property type="component" value="Unplaced"/>
</dbReference>
<feature type="compositionally biased region" description="Basic and acidic residues" evidence="1">
    <location>
        <begin position="10"/>
        <end position="21"/>
    </location>
</feature>
<organism evidence="2 3">
    <name type="scientific">Eptatretus burgeri</name>
    <name type="common">Inshore hagfish</name>
    <dbReference type="NCBI Taxonomy" id="7764"/>
    <lineage>
        <taxon>Eukaryota</taxon>
        <taxon>Metazoa</taxon>
        <taxon>Chordata</taxon>
        <taxon>Craniata</taxon>
        <taxon>Vertebrata</taxon>
        <taxon>Cyclostomata</taxon>
        <taxon>Myxini</taxon>
        <taxon>Myxiniformes</taxon>
        <taxon>Myxinidae</taxon>
        <taxon>Eptatretinae</taxon>
        <taxon>Eptatretus</taxon>
    </lineage>
</organism>
<keyword evidence="3" id="KW-1185">Reference proteome</keyword>